<gene>
    <name evidence="8" type="ORF">E6O75_ATG08064</name>
</gene>
<dbReference type="GO" id="GO:0030479">
    <property type="term" value="C:actin cortical patch"/>
    <property type="evidence" value="ECO:0007669"/>
    <property type="project" value="TreeGrafter"/>
</dbReference>
<dbReference type="FunFam" id="3.90.1150.210:FF:000003">
    <property type="entry name" value="F-actin-capping protein subunit alpha"/>
    <property type="match status" value="1"/>
</dbReference>
<keyword evidence="9" id="KW-1185">Reference proteome</keyword>
<evidence type="ECO:0000256" key="4">
    <source>
        <dbReference type="ARBA" id="ARBA00023203"/>
    </source>
</evidence>
<evidence type="ECO:0000256" key="1">
    <source>
        <dbReference type="ARBA" id="ARBA00010479"/>
    </source>
</evidence>
<dbReference type="GO" id="GO:0030036">
    <property type="term" value="P:actin cytoskeleton organization"/>
    <property type="evidence" value="ECO:0007669"/>
    <property type="project" value="TreeGrafter"/>
</dbReference>
<dbReference type="STRING" id="86259.A0A4Z1NV33"/>
<dbReference type="PRINTS" id="PR00191">
    <property type="entry name" value="FACTINCAPA"/>
</dbReference>
<accession>A0A4Z1NV33</accession>
<dbReference type="InterPro" id="IPR042489">
    <property type="entry name" value="CapZ_alpha_1"/>
</dbReference>
<evidence type="ECO:0000313" key="9">
    <source>
        <dbReference type="Proteomes" id="UP000298493"/>
    </source>
</evidence>
<evidence type="ECO:0000256" key="7">
    <source>
        <dbReference type="SAM" id="MobiDB-lite"/>
    </source>
</evidence>
<name>A0A4Z1NV33_9PEZI</name>
<evidence type="ECO:0000256" key="3">
    <source>
        <dbReference type="ARBA" id="ARBA00022467"/>
    </source>
</evidence>
<protein>
    <recommendedName>
        <fullName evidence="2 6">F-actin-capping protein subunit alpha</fullName>
    </recommendedName>
</protein>
<dbReference type="InterPro" id="IPR042276">
    <property type="entry name" value="CapZ_alpha/beta_2"/>
</dbReference>
<dbReference type="InterPro" id="IPR002189">
    <property type="entry name" value="CapZ_alpha"/>
</dbReference>
<comment type="function">
    <text evidence="5 6">F-actin-capping proteins bind in a Ca(2+)-independent manner to the fast growing ends of actin filaments (barbed end) thereby blocking the exchange of subunits at these ends. Unlike other capping proteins (such as gelsolin and severin), these proteins do not sever actin filaments.</text>
</comment>
<keyword evidence="3 6" id="KW-0117">Actin capping</keyword>
<evidence type="ECO:0000313" key="8">
    <source>
        <dbReference type="EMBL" id="TID17318.1"/>
    </source>
</evidence>
<dbReference type="InterPro" id="IPR017865">
    <property type="entry name" value="F-actin_cap_asu_CS"/>
</dbReference>
<dbReference type="GO" id="GO:0051015">
    <property type="term" value="F:actin filament binding"/>
    <property type="evidence" value="ECO:0007669"/>
    <property type="project" value="TreeGrafter"/>
</dbReference>
<dbReference type="Pfam" id="PF01267">
    <property type="entry name" value="F-actin_cap_A"/>
    <property type="match status" value="1"/>
</dbReference>
<dbReference type="GO" id="GO:0008290">
    <property type="term" value="C:F-actin capping protein complex"/>
    <property type="evidence" value="ECO:0007669"/>
    <property type="project" value="UniProtKB-UniRule"/>
</dbReference>
<comment type="subunit">
    <text evidence="6">Heterodimer of an alpha and a beta subunit.</text>
</comment>
<dbReference type="InterPro" id="IPR037282">
    <property type="entry name" value="CapZ_alpha/beta"/>
</dbReference>
<comment type="similarity">
    <text evidence="1 6">Belongs to the F-actin-capping protein alpha subunit family.</text>
</comment>
<dbReference type="PANTHER" id="PTHR10653">
    <property type="entry name" value="F-ACTIN-CAPPING PROTEIN SUBUNIT ALPHA"/>
    <property type="match status" value="1"/>
</dbReference>
<evidence type="ECO:0000256" key="6">
    <source>
        <dbReference type="RuleBase" id="RU365077"/>
    </source>
</evidence>
<dbReference type="PROSITE" id="PS00749">
    <property type="entry name" value="F_ACTIN_CAPPING_A_2"/>
    <property type="match status" value="1"/>
</dbReference>
<keyword evidence="4 6" id="KW-0009">Actin-binding</keyword>
<organism evidence="8 9">
    <name type="scientific">Venturia nashicola</name>
    <dbReference type="NCBI Taxonomy" id="86259"/>
    <lineage>
        <taxon>Eukaryota</taxon>
        <taxon>Fungi</taxon>
        <taxon>Dikarya</taxon>
        <taxon>Ascomycota</taxon>
        <taxon>Pezizomycotina</taxon>
        <taxon>Dothideomycetes</taxon>
        <taxon>Pleosporomycetidae</taxon>
        <taxon>Venturiales</taxon>
        <taxon>Venturiaceae</taxon>
        <taxon>Venturia</taxon>
    </lineage>
</organism>
<dbReference type="AlphaFoldDB" id="A0A4Z1NV33"/>
<evidence type="ECO:0000256" key="5">
    <source>
        <dbReference type="ARBA" id="ARBA00025389"/>
    </source>
</evidence>
<dbReference type="PANTHER" id="PTHR10653:SF0">
    <property type="entry name" value="F-ACTIN-CAPPING PROTEIN SUBUNIT ALPHA"/>
    <property type="match status" value="1"/>
</dbReference>
<reference evidence="8 9" key="1">
    <citation type="submission" date="2019-04" db="EMBL/GenBank/DDBJ databases">
        <title>High contiguity whole genome sequence and gene annotation resource for two Venturia nashicola isolates.</title>
        <authorList>
            <person name="Prokchorchik M."/>
            <person name="Won K."/>
            <person name="Lee Y."/>
            <person name="Choi E.D."/>
            <person name="Segonzac C."/>
            <person name="Sohn K.H."/>
        </authorList>
    </citation>
    <scope>NUCLEOTIDE SEQUENCE [LARGE SCALE GENOMIC DNA]</scope>
    <source>
        <strain evidence="8 9">PRI2</strain>
    </source>
</reference>
<proteinExistence type="inferred from homology"/>
<dbReference type="Gene3D" id="3.30.1140.60">
    <property type="entry name" value="F-actin capping protein, alpha subunit"/>
    <property type="match status" value="1"/>
</dbReference>
<evidence type="ECO:0000256" key="2">
    <source>
        <dbReference type="ARBA" id="ARBA00014038"/>
    </source>
</evidence>
<dbReference type="GO" id="GO:0051016">
    <property type="term" value="P:barbed-end actin filament capping"/>
    <property type="evidence" value="ECO:0007669"/>
    <property type="project" value="UniProtKB-UniRule"/>
</dbReference>
<dbReference type="EMBL" id="SNSC02000016">
    <property type="protein sequence ID" value="TID17318.1"/>
    <property type="molecule type" value="Genomic_DNA"/>
</dbReference>
<dbReference type="Gene3D" id="3.90.1150.210">
    <property type="entry name" value="F-actin capping protein, beta subunit"/>
    <property type="match status" value="1"/>
</dbReference>
<dbReference type="SUPFAM" id="SSF90096">
    <property type="entry name" value="Subunits of heterodimeric actin filament capping protein Capz"/>
    <property type="match status" value="1"/>
</dbReference>
<comment type="caution">
    <text evidence="8">The sequence shown here is derived from an EMBL/GenBank/DDBJ whole genome shotgun (WGS) entry which is preliminary data.</text>
</comment>
<dbReference type="Proteomes" id="UP000298493">
    <property type="component" value="Unassembled WGS sequence"/>
</dbReference>
<feature type="region of interest" description="Disordered" evidence="7">
    <location>
        <begin position="1"/>
        <end position="21"/>
    </location>
</feature>
<dbReference type="PROSITE" id="PS00748">
    <property type="entry name" value="F_ACTIN_CAPPING_A_1"/>
    <property type="match status" value="1"/>
</dbReference>
<sequence>MLSFAGVEAHARGSEPKVPSTLTAYRSSSITARPNPEFLSDPDIRAFSSFAKAHEPAIMPSNTEALSSFIESAPPGELSNVTTAIKSITGSDNITSTLEPAYKKYNEDQFTAVKLPGSSEAVIVSEYNRLEDGRYFDIESRTSWAFDHATQKASGSQQYVADSQHDDLLKSLYRSLAPHAREHYPAGTIGIFPYDSDASIAILAVSSKYSPSNFWNGRWRSSYSLSPSSGMLTGLIQVDVHYYEDGNVRLITSKKLDLKVGSDASAAEVVKAIAVAERKYQEELNRGFAGLSEGAFKGLRRQLPVTRQKVEWEKVGSYRVGQDIGGGRAR</sequence>